<dbReference type="OMA" id="NNFDITC"/>
<dbReference type="PANTHER" id="PTHR10206">
    <property type="entry name" value="CATHELICIDIN"/>
    <property type="match status" value="1"/>
</dbReference>
<evidence type="ECO:0000313" key="8">
    <source>
        <dbReference type="Proteomes" id="UP000018468"/>
    </source>
</evidence>
<dbReference type="SUPFAM" id="SSF54403">
    <property type="entry name" value="Cystatin/monellin"/>
    <property type="match status" value="1"/>
</dbReference>
<protein>
    <submittedName>
        <fullName evidence="7">Uncharacterized protein</fullName>
    </submittedName>
</protein>
<comment type="subcellular location">
    <subcellularLocation>
        <location evidence="1">Secreted</location>
    </subcellularLocation>
</comment>
<dbReference type="eggNOG" id="ENOG502SAES">
    <property type="taxonomic scope" value="Eukaryota"/>
</dbReference>
<dbReference type="GO" id="GO:0042742">
    <property type="term" value="P:defense response to bacterium"/>
    <property type="evidence" value="ECO:0007669"/>
    <property type="project" value="UniProtKB-KW"/>
</dbReference>
<dbReference type="PROSITE" id="PS00947">
    <property type="entry name" value="CATHELICIDINS_2"/>
    <property type="match status" value="1"/>
</dbReference>
<dbReference type="EMBL" id="AHAT01010186">
    <property type="status" value="NOT_ANNOTATED_CDS"/>
    <property type="molecule type" value="Genomic_DNA"/>
</dbReference>
<accession>W5MSD0</accession>
<keyword evidence="3" id="KW-0964">Secreted</keyword>
<dbReference type="InterPro" id="IPR018216">
    <property type="entry name" value="Cathelicidin_CS"/>
</dbReference>
<evidence type="ECO:0000256" key="1">
    <source>
        <dbReference type="ARBA" id="ARBA00004613"/>
    </source>
</evidence>
<dbReference type="EMBL" id="AHAT01010185">
    <property type="status" value="NOT_ANNOTATED_CDS"/>
    <property type="molecule type" value="Genomic_DNA"/>
</dbReference>
<sequence>SKELTDKMRTSVEYLLLLCMAAVATVSLAKKTFSYTDALSAATAHYNQESVETNAFKPPKVAPLKGMSMFIPGDGSGTEYTIRFILKETVCPKLVDYGKEECDFKENGSLKKCTGLVTVVRAKPGEASAVVVTCEEVTDPEERKKLEEPPSWWYLFGGS</sequence>
<dbReference type="InterPro" id="IPR046350">
    <property type="entry name" value="Cystatin_sf"/>
</dbReference>
<dbReference type="InterPro" id="IPR001894">
    <property type="entry name" value="Cathelicidin-like"/>
</dbReference>
<dbReference type="Proteomes" id="UP000018468">
    <property type="component" value="Linkage group LG9"/>
</dbReference>
<comment type="similarity">
    <text evidence="2">Belongs to the cathelicidin family.</text>
</comment>
<organism evidence="7 8">
    <name type="scientific">Lepisosteus oculatus</name>
    <name type="common">Spotted gar</name>
    <dbReference type="NCBI Taxonomy" id="7918"/>
    <lineage>
        <taxon>Eukaryota</taxon>
        <taxon>Metazoa</taxon>
        <taxon>Chordata</taxon>
        <taxon>Craniata</taxon>
        <taxon>Vertebrata</taxon>
        <taxon>Euteleostomi</taxon>
        <taxon>Actinopterygii</taxon>
        <taxon>Neopterygii</taxon>
        <taxon>Holostei</taxon>
        <taxon>Semionotiformes</taxon>
        <taxon>Lepisosteidae</taxon>
        <taxon>Lepisosteus</taxon>
    </lineage>
</organism>
<dbReference type="Ensembl" id="ENSLOCT00000011305.1">
    <property type="protein sequence ID" value="ENSLOCP00000011289.1"/>
    <property type="gene ID" value="ENSLOCG00000009256.1"/>
</dbReference>
<reference evidence="7" key="2">
    <citation type="submission" date="2025-08" db="UniProtKB">
        <authorList>
            <consortium name="Ensembl"/>
        </authorList>
    </citation>
    <scope>IDENTIFICATION</scope>
</reference>
<dbReference type="AlphaFoldDB" id="W5MSD0"/>
<dbReference type="PANTHER" id="PTHR10206:SF0">
    <property type="entry name" value="CATHELICIDIN B1-RELATED"/>
    <property type="match status" value="1"/>
</dbReference>
<evidence type="ECO:0000256" key="5">
    <source>
        <dbReference type="ARBA" id="ARBA00023022"/>
    </source>
</evidence>
<dbReference type="Pfam" id="PF00666">
    <property type="entry name" value="Cathelicidins"/>
    <property type="match status" value="1"/>
</dbReference>
<keyword evidence="6" id="KW-1015">Disulfide bond</keyword>
<keyword evidence="8" id="KW-1185">Reference proteome</keyword>
<dbReference type="HOGENOM" id="CLU_121724_1_1_1"/>
<reference evidence="7" key="3">
    <citation type="submission" date="2025-09" db="UniProtKB">
        <authorList>
            <consortium name="Ensembl"/>
        </authorList>
    </citation>
    <scope>IDENTIFICATION</scope>
</reference>
<keyword evidence="4" id="KW-0929">Antimicrobial</keyword>
<dbReference type="Bgee" id="ENSLOCG00000009256">
    <property type="expression patterns" value="Expressed in liver and 13 other cell types or tissues"/>
</dbReference>
<evidence type="ECO:0000256" key="6">
    <source>
        <dbReference type="ARBA" id="ARBA00023157"/>
    </source>
</evidence>
<dbReference type="Gene3D" id="3.10.450.10">
    <property type="match status" value="1"/>
</dbReference>
<reference evidence="8" key="1">
    <citation type="submission" date="2011-12" db="EMBL/GenBank/DDBJ databases">
        <title>The Draft Genome of Lepisosteus oculatus.</title>
        <authorList>
            <consortium name="The Broad Institute Genome Assembly &amp; Analysis Group"/>
            <consortium name="Computational R&amp;D Group"/>
            <consortium name="and Sequencing Platform"/>
            <person name="Di Palma F."/>
            <person name="Alfoldi J."/>
            <person name="Johnson J."/>
            <person name="Berlin A."/>
            <person name="Gnerre S."/>
            <person name="Jaffe D."/>
            <person name="MacCallum I."/>
            <person name="Young S."/>
            <person name="Walker B.J."/>
            <person name="Lander E.S."/>
            <person name="Lindblad-Toh K."/>
        </authorList>
    </citation>
    <scope>NUCLEOTIDE SEQUENCE [LARGE SCALE GENOMIC DNA]</scope>
</reference>
<evidence type="ECO:0000256" key="2">
    <source>
        <dbReference type="ARBA" id="ARBA00005320"/>
    </source>
</evidence>
<proteinExistence type="inferred from homology"/>
<evidence type="ECO:0000256" key="3">
    <source>
        <dbReference type="ARBA" id="ARBA00022525"/>
    </source>
</evidence>
<evidence type="ECO:0000313" key="7">
    <source>
        <dbReference type="Ensembl" id="ENSLOCP00000011289.1"/>
    </source>
</evidence>
<keyword evidence="5" id="KW-0044">Antibiotic</keyword>
<dbReference type="GO" id="GO:0005615">
    <property type="term" value="C:extracellular space"/>
    <property type="evidence" value="ECO:0000318"/>
    <property type="project" value="GO_Central"/>
</dbReference>
<name>W5MSD0_LEPOC</name>
<dbReference type="InParanoid" id="W5MSD0"/>
<evidence type="ECO:0000256" key="4">
    <source>
        <dbReference type="ARBA" id="ARBA00022529"/>
    </source>
</evidence>